<protein>
    <submittedName>
        <fullName evidence="1">Uncharacterized protein</fullName>
    </submittedName>
</protein>
<dbReference type="EMBL" id="BROD01000001">
    <property type="protein sequence ID" value="GKX68890.1"/>
    <property type="molecule type" value="Genomic_DNA"/>
</dbReference>
<comment type="caution">
    <text evidence="1">The sequence shown here is derived from an EMBL/GenBank/DDBJ whole genome shotgun (WGS) entry which is preliminary data.</text>
</comment>
<organism evidence="1 2">
    <name type="scientific">Inconstantimicrobium mannanitabidum</name>
    <dbReference type="NCBI Taxonomy" id="1604901"/>
    <lineage>
        <taxon>Bacteria</taxon>
        <taxon>Bacillati</taxon>
        <taxon>Bacillota</taxon>
        <taxon>Clostridia</taxon>
        <taxon>Eubacteriales</taxon>
        <taxon>Clostridiaceae</taxon>
        <taxon>Inconstantimicrobium</taxon>
    </lineage>
</organism>
<proteinExistence type="predicted"/>
<evidence type="ECO:0000313" key="1">
    <source>
        <dbReference type="EMBL" id="GKX68890.1"/>
    </source>
</evidence>
<reference evidence="1" key="1">
    <citation type="journal article" date="2025" name="Int. J. Syst. Evol. Microbiol.">
        <title>Inconstantimicrobium mannanitabidum sp. nov., a novel member of the family Clostridiaceae isolated from anoxic soil under the treatment of reductive soil disinfestation.</title>
        <authorList>
            <person name="Ueki A."/>
            <person name="Tonouchi A."/>
            <person name="Honma S."/>
            <person name="Kaku N."/>
            <person name="Ueki K."/>
        </authorList>
    </citation>
    <scope>NUCLEOTIDE SEQUENCE</scope>
    <source>
        <strain evidence="1">TW13</strain>
    </source>
</reference>
<evidence type="ECO:0000313" key="2">
    <source>
        <dbReference type="Proteomes" id="UP001058074"/>
    </source>
</evidence>
<sequence>MNLDFVKTIKKKWLMILFLLAIICISFSLFLYFNNPYKRELNKLCSNVIAINSSCAKGIKDSIIDSKISLSTLSDNQNKLLSEKNKLDKLTLPDKYKNIQNSLKLALSNNLKLYEQLICILKNTSSKDLSKTLNNLNALYAECNKSYDKCNSLGYKVSLSNNFVIFYKNFVVYTNEVIKLNRDIDMEASQKRDFLNNFEQYVQTFNELKEDLKPAIDRAKAEKRSLNSIVNDVYIKMENFNKLKQDISTISIPASALDIFNSFSNTLNKYNDYISCLSDTLNSDVSGKSAKYDNVYEKYNDMVVEFNQFQQLINNYGQ</sequence>
<keyword evidence="2" id="KW-1185">Reference proteome</keyword>
<name>A0ACB5RJ91_9CLOT</name>
<gene>
    <name evidence="1" type="ORF">rsdtw13_41480</name>
</gene>
<dbReference type="Proteomes" id="UP001058074">
    <property type="component" value="Unassembled WGS sequence"/>
</dbReference>
<accession>A0ACB5RJ91</accession>